<keyword evidence="11" id="KW-1185">Reference proteome</keyword>
<accession>A0A9P5ZXX0</accession>
<comment type="cofactor">
    <cofactor evidence="1">
        <name>Zn(2+)</name>
        <dbReference type="ChEBI" id="CHEBI:29105"/>
    </cofactor>
</comment>
<dbReference type="CDD" id="cd07717">
    <property type="entry name" value="RNaseZ_ZiPD-like_MBL-fold"/>
    <property type="match status" value="1"/>
</dbReference>
<evidence type="ECO:0000256" key="5">
    <source>
        <dbReference type="ARBA" id="ARBA00022723"/>
    </source>
</evidence>
<evidence type="ECO:0000256" key="3">
    <source>
        <dbReference type="ARBA" id="ARBA00022694"/>
    </source>
</evidence>
<dbReference type="EMBL" id="MU154556">
    <property type="protein sequence ID" value="KAF9496009.1"/>
    <property type="molecule type" value="Genomic_DNA"/>
</dbReference>
<feature type="compositionally biased region" description="Polar residues" evidence="9">
    <location>
        <begin position="383"/>
        <end position="394"/>
    </location>
</feature>
<evidence type="ECO:0000256" key="6">
    <source>
        <dbReference type="ARBA" id="ARBA00022759"/>
    </source>
</evidence>
<keyword evidence="3" id="KW-0819">tRNA processing</keyword>
<name>A0A9P5ZXX0_PLEER</name>
<feature type="compositionally biased region" description="Polar residues" evidence="9">
    <location>
        <begin position="351"/>
        <end position="366"/>
    </location>
</feature>
<gene>
    <name evidence="10" type="ORF">BDN71DRAFT_1446713</name>
</gene>
<sequence length="401" mass="43822">MAHAMHVTFLGTASGGGPSDTRNCSSLVVDIGKGSLWMFDCAEGTLRQFSCQPHTNQPRVSVNKISKMFITHMHADHIMGIVPILRNMLYPPSAGESQGRPPRIEIYGPAGIRSFVRSILQMTYTKTSDRYVVHELLRPSDTIAPCVESDLHSSEALGRDILCSSEDGFWRGFTSGDGPFGKVFVDAGPIIHREECIGYAIRESVSPNRKIVILGDTSDPSAMLPLCASASLLIHEATDTHIPHHISISLSKRSPEAVLEKTLGKGHSTPAMAGAFAKAIGAEKLILNHIGGRFPAPRGPRDTQRNAVVEEIEQQATEAWGTGRRAQAASDYMHVAIPATKFKSGLEYATVSRTPQETYSERNGQQSRKRDSNGGGYGDRSDNVNGRYNSSNSNHWKRRRD</sequence>
<evidence type="ECO:0000313" key="10">
    <source>
        <dbReference type="EMBL" id="KAF9496009.1"/>
    </source>
</evidence>
<evidence type="ECO:0000256" key="2">
    <source>
        <dbReference type="ARBA" id="ARBA00011738"/>
    </source>
</evidence>
<evidence type="ECO:0008006" key="12">
    <source>
        <dbReference type="Google" id="ProtNLM"/>
    </source>
</evidence>
<protein>
    <recommendedName>
        <fullName evidence="12">Metallo-beta-lactamase domain-containing protein</fullName>
    </recommendedName>
</protein>
<dbReference type="GO" id="GO:0005634">
    <property type="term" value="C:nucleus"/>
    <property type="evidence" value="ECO:0007669"/>
    <property type="project" value="TreeGrafter"/>
</dbReference>
<comment type="subunit">
    <text evidence="2">Homodimer.</text>
</comment>
<dbReference type="Gene3D" id="3.60.15.10">
    <property type="entry name" value="Ribonuclease Z/Hydroxyacylglutathione hydrolase-like"/>
    <property type="match status" value="1"/>
</dbReference>
<dbReference type="InterPro" id="IPR036866">
    <property type="entry name" value="RibonucZ/Hydroxyglut_hydro"/>
</dbReference>
<dbReference type="OrthoDB" id="527344at2759"/>
<dbReference type="Proteomes" id="UP000807025">
    <property type="component" value="Unassembled WGS sequence"/>
</dbReference>
<dbReference type="SUPFAM" id="SSF56281">
    <property type="entry name" value="Metallo-hydrolase/oxidoreductase"/>
    <property type="match status" value="1"/>
</dbReference>
<feature type="region of interest" description="Disordered" evidence="9">
    <location>
        <begin position="351"/>
        <end position="401"/>
    </location>
</feature>
<evidence type="ECO:0000256" key="9">
    <source>
        <dbReference type="SAM" id="MobiDB-lite"/>
    </source>
</evidence>
<dbReference type="InterPro" id="IPR013471">
    <property type="entry name" value="RNase_Z/BN"/>
</dbReference>
<comment type="caution">
    <text evidence="10">The sequence shown here is derived from an EMBL/GenBank/DDBJ whole genome shotgun (WGS) entry which is preliminary data.</text>
</comment>
<evidence type="ECO:0000256" key="8">
    <source>
        <dbReference type="ARBA" id="ARBA00022833"/>
    </source>
</evidence>
<dbReference type="GO" id="GO:0042781">
    <property type="term" value="F:3'-tRNA processing endoribonuclease activity"/>
    <property type="evidence" value="ECO:0007669"/>
    <property type="project" value="TreeGrafter"/>
</dbReference>
<dbReference type="Pfam" id="PF23023">
    <property type="entry name" value="Anti-Pycsar_Apyc1"/>
    <property type="match status" value="1"/>
</dbReference>
<proteinExistence type="predicted"/>
<evidence type="ECO:0000256" key="1">
    <source>
        <dbReference type="ARBA" id="ARBA00001947"/>
    </source>
</evidence>
<dbReference type="GO" id="GO:0046872">
    <property type="term" value="F:metal ion binding"/>
    <property type="evidence" value="ECO:0007669"/>
    <property type="project" value="UniProtKB-KW"/>
</dbReference>
<organism evidence="10 11">
    <name type="scientific">Pleurotus eryngii</name>
    <name type="common">Boletus of the steppes</name>
    <dbReference type="NCBI Taxonomy" id="5323"/>
    <lineage>
        <taxon>Eukaryota</taxon>
        <taxon>Fungi</taxon>
        <taxon>Dikarya</taxon>
        <taxon>Basidiomycota</taxon>
        <taxon>Agaricomycotina</taxon>
        <taxon>Agaricomycetes</taxon>
        <taxon>Agaricomycetidae</taxon>
        <taxon>Agaricales</taxon>
        <taxon>Pleurotineae</taxon>
        <taxon>Pleurotaceae</taxon>
        <taxon>Pleurotus</taxon>
    </lineage>
</organism>
<evidence type="ECO:0000256" key="7">
    <source>
        <dbReference type="ARBA" id="ARBA00022801"/>
    </source>
</evidence>
<dbReference type="PANTHER" id="PTHR46018">
    <property type="entry name" value="ZINC PHOSPHODIESTERASE ELAC PROTEIN 1"/>
    <property type="match status" value="1"/>
</dbReference>
<dbReference type="PANTHER" id="PTHR46018:SF2">
    <property type="entry name" value="ZINC PHOSPHODIESTERASE ELAC PROTEIN 1"/>
    <property type="match status" value="1"/>
</dbReference>
<evidence type="ECO:0000313" key="11">
    <source>
        <dbReference type="Proteomes" id="UP000807025"/>
    </source>
</evidence>
<keyword evidence="7" id="KW-0378">Hydrolase</keyword>
<dbReference type="AlphaFoldDB" id="A0A9P5ZXX0"/>
<evidence type="ECO:0000256" key="4">
    <source>
        <dbReference type="ARBA" id="ARBA00022722"/>
    </source>
</evidence>
<reference evidence="10" key="1">
    <citation type="submission" date="2020-11" db="EMBL/GenBank/DDBJ databases">
        <authorList>
            <consortium name="DOE Joint Genome Institute"/>
            <person name="Ahrendt S."/>
            <person name="Riley R."/>
            <person name="Andreopoulos W."/>
            <person name="Labutti K."/>
            <person name="Pangilinan J."/>
            <person name="Ruiz-Duenas F.J."/>
            <person name="Barrasa J.M."/>
            <person name="Sanchez-Garcia M."/>
            <person name="Camarero S."/>
            <person name="Miyauchi S."/>
            <person name="Serrano A."/>
            <person name="Linde D."/>
            <person name="Babiker R."/>
            <person name="Drula E."/>
            <person name="Ayuso-Fernandez I."/>
            <person name="Pacheco R."/>
            <person name="Padilla G."/>
            <person name="Ferreira P."/>
            <person name="Barriuso J."/>
            <person name="Kellner H."/>
            <person name="Castanera R."/>
            <person name="Alfaro M."/>
            <person name="Ramirez L."/>
            <person name="Pisabarro A.G."/>
            <person name="Kuo A."/>
            <person name="Tritt A."/>
            <person name="Lipzen A."/>
            <person name="He G."/>
            <person name="Yan M."/>
            <person name="Ng V."/>
            <person name="Cullen D."/>
            <person name="Martin F."/>
            <person name="Rosso M.-N."/>
            <person name="Henrissat B."/>
            <person name="Hibbett D."/>
            <person name="Martinez A.T."/>
            <person name="Grigoriev I.V."/>
        </authorList>
    </citation>
    <scope>NUCLEOTIDE SEQUENCE</scope>
    <source>
        <strain evidence="10">ATCC 90797</strain>
    </source>
</reference>
<keyword evidence="4" id="KW-0540">Nuclease</keyword>
<keyword evidence="5" id="KW-0479">Metal-binding</keyword>
<keyword evidence="8" id="KW-0862">Zinc</keyword>
<keyword evidence="6" id="KW-0255">Endonuclease</keyword>